<dbReference type="AlphaFoldDB" id="A0A6A4W2E2"/>
<comment type="caution">
    <text evidence="1">The sequence shown here is derived from an EMBL/GenBank/DDBJ whole genome shotgun (WGS) entry which is preliminary data.</text>
</comment>
<dbReference type="Proteomes" id="UP000440578">
    <property type="component" value="Unassembled WGS sequence"/>
</dbReference>
<proteinExistence type="predicted"/>
<dbReference type="EMBL" id="VIIS01001168">
    <property type="protein sequence ID" value="KAF0301426.1"/>
    <property type="molecule type" value="Genomic_DNA"/>
</dbReference>
<protein>
    <submittedName>
        <fullName evidence="1">Uncharacterized protein</fullName>
    </submittedName>
</protein>
<accession>A0A6A4W2E2</accession>
<reference evidence="1 2" key="1">
    <citation type="submission" date="2019-07" db="EMBL/GenBank/DDBJ databases">
        <title>Draft genome assembly of a fouling barnacle, Amphibalanus amphitrite (Darwin, 1854): The first reference genome for Thecostraca.</title>
        <authorList>
            <person name="Kim W."/>
        </authorList>
    </citation>
    <scope>NUCLEOTIDE SEQUENCE [LARGE SCALE GENOMIC DNA]</scope>
    <source>
        <strain evidence="1">SNU_AA5</strain>
        <tissue evidence="1">Soma without cirri and trophi</tissue>
    </source>
</reference>
<organism evidence="1 2">
    <name type="scientific">Amphibalanus amphitrite</name>
    <name type="common">Striped barnacle</name>
    <name type="synonym">Balanus amphitrite</name>
    <dbReference type="NCBI Taxonomy" id="1232801"/>
    <lineage>
        <taxon>Eukaryota</taxon>
        <taxon>Metazoa</taxon>
        <taxon>Ecdysozoa</taxon>
        <taxon>Arthropoda</taxon>
        <taxon>Crustacea</taxon>
        <taxon>Multicrustacea</taxon>
        <taxon>Cirripedia</taxon>
        <taxon>Thoracica</taxon>
        <taxon>Thoracicalcarea</taxon>
        <taxon>Balanomorpha</taxon>
        <taxon>Balanoidea</taxon>
        <taxon>Balanidae</taxon>
        <taxon>Amphibalaninae</taxon>
        <taxon>Amphibalanus</taxon>
    </lineage>
</organism>
<evidence type="ECO:0000313" key="2">
    <source>
        <dbReference type="Proteomes" id="UP000440578"/>
    </source>
</evidence>
<gene>
    <name evidence="1" type="ORF">FJT64_026266</name>
</gene>
<keyword evidence="2" id="KW-1185">Reference proteome</keyword>
<name>A0A6A4W2E2_AMPAM</name>
<sequence>MEVVKVLQDKASLRSRAAVTPKLKSAMGEASGVILKFIRGSPKRSAMSEKEQEQAQACSCKTRWTCTIDHDLHFMHDMGRRPATLQQAAKMLPELEDLIPEATQLVQLAQ</sequence>
<evidence type="ECO:0000313" key="1">
    <source>
        <dbReference type="EMBL" id="KAF0301426.1"/>
    </source>
</evidence>